<keyword evidence="3" id="KW-1133">Transmembrane helix</keyword>
<evidence type="ECO:0000313" key="6">
    <source>
        <dbReference type="EMBL" id="CAE8684385.1"/>
    </source>
</evidence>
<evidence type="ECO:0000313" key="7">
    <source>
        <dbReference type="EMBL" id="CAE8742120.1"/>
    </source>
</evidence>
<keyword evidence="4" id="KW-0732">Signal</keyword>
<organism evidence="7 8">
    <name type="scientific">Polarella glacialis</name>
    <name type="common">Dinoflagellate</name>
    <dbReference type="NCBI Taxonomy" id="89957"/>
    <lineage>
        <taxon>Eukaryota</taxon>
        <taxon>Sar</taxon>
        <taxon>Alveolata</taxon>
        <taxon>Dinophyceae</taxon>
        <taxon>Suessiales</taxon>
        <taxon>Suessiaceae</taxon>
        <taxon>Polarella</taxon>
    </lineage>
</organism>
<dbReference type="PROSITE" id="PS00018">
    <property type="entry name" value="EF_HAND_1"/>
    <property type="match status" value="1"/>
</dbReference>
<dbReference type="GO" id="GO:0005576">
    <property type="term" value="C:extracellular region"/>
    <property type="evidence" value="ECO:0007669"/>
    <property type="project" value="InterPro"/>
</dbReference>
<sequence length="259" mass="26715">MSVFRSVAAVAVCSATLPQLALALTPACAKIGTGFNDTNVTVPYSWLEDAQQCQDTCEAMGSCETFTFYNDTNPGACWLQGSSVTSITSKDAISGPKNCSVAPAGTEEEAAVATTAASGASFPWWGFLLVGLGVAGAGGATAFYFSSASGSKKKSSRAVKVPKDQEAPEETDAMPLMQGTELPQMPLTTGYYTAAPIYTYSQAPAPAYAHTAPAVYSYAQAAPQATYALAPAAVSTFDRLDANGDGVLSAEEFARMGQA</sequence>
<feature type="chain" id="PRO_5035682541" description="Apple domain-containing protein" evidence="4">
    <location>
        <begin position="24"/>
        <end position="259"/>
    </location>
</feature>
<dbReference type="Gene3D" id="3.50.4.10">
    <property type="entry name" value="Hepatocyte Growth Factor"/>
    <property type="match status" value="1"/>
</dbReference>
<dbReference type="Pfam" id="PF13202">
    <property type="entry name" value="EF-hand_5"/>
    <property type="match status" value="1"/>
</dbReference>
<gene>
    <name evidence="6" type="ORF">PGLA2088_LOCUS23928</name>
    <name evidence="7" type="ORF">PGLA2088_LOCUS50824</name>
</gene>
<dbReference type="AlphaFoldDB" id="A0A813LUV6"/>
<keyword evidence="3" id="KW-0472">Membrane</keyword>
<dbReference type="SUPFAM" id="SSF57414">
    <property type="entry name" value="Hairpin loop containing domain-like"/>
    <property type="match status" value="1"/>
</dbReference>
<accession>A0A813LUV6</accession>
<feature type="signal peptide" evidence="4">
    <location>
        <begin position="1"/>
        <end position="23"/>
    </location>
</feature>
<keyword evidence="2" id="KW-1015">Disulfide bond</keyword>
<dbReference type="CDD" id="cd01100">
    <property type="entry name" value="APPLE_Factor_XI_like"/>
    <property type="match status" value="1"/>
</dbReference>
<name>A0A813LUV6_POLGL</name>
<evidence type="ECO:0000259" key="5">
    <source>
        <dbReference type="SMART" id="SM00223"/>
    </source>
</evidence>
<evidence type="ECO:0000313" key="8">
    <source>
        <dbReference type="Proteomes" id="UP000626109"/>
    </source>
</evidence>
<evidence type="ECO:0000256" key="3">
    <source>
        <dbReference type="SAM" id="Phobius"/>
    </source>
</evidence>
<dbReference type="SMART" id="SM00223">
    <property type="entry name" value="APPLE"/>
    <property type="match status" value="1"/>
</dbReference>
<keyword evidence="1" id="KW-0677">Repeat</keyword>
<dbReference type="GO" id="GO:0005509">
    <property type="term" value="F:calcium ion binding"/>
    <property type="evidence" value="ECO:0007669"/>
    <property type="project" value="InterPro"/>
</dbReference>
<dbReference type="Pfam" id="PF14295">
    <property type="entry name" value="PAN_4"/>
    <property type="match status" value="1"/>
</dbReference>
<dbReference type="EMBL" id="CAJNNW010037475">
    <property type="protein sequence ID" value="CAE8742120.1"/>
    <property type="molecule type" value="Genomic_DNA"/>
</dbReference>
<dbReference type="Proteomes" id="UP000626109">
    <property type="component" value="Unassembled WGS sequence"/>
</dbReference>
<evidence type="ECO:0000256" key="2">
    <source>
        <dbReference type="ARBA" id="ARBA00023157"/>
    </source>
</evidence>
<evidence type="ECO:0000256" key="4">
    <source>
        <dbReference type="SAM" id="SignalP"/>
    </source>
</evidence>
<reference evidence="7" key="1">
    <citation type="submission" date="2021-02" db="EMBL/GenBank/DDBJ databases">
        <authorList>
            <person name="Dougan E. K."/>
            <person name="Rhodes N."/>
            <person name="Thang M."/>
            <person name="Chan C."/>
        </authorList>
    </citation>
    <scope>NUCLEOTIDE SEQUENCE</scope>
</reference>
<feature type="domain" description="Apple" evidence="5">
    <location>
        <begin position="28"/>
        <end position="99"/>
    </location>
</feature>
<dbReference type="InterPro" id="IPR000177">
    <property type="entry name" value="Apple"/>
</dbReference>
<keyword evidence="3" id="KW-0812">Transmembrane</keyword>
<proteinExistence type="predicted"/>
<dbReference type="GO" id="GO:0006508">
    <property type="term" value="P:proteolysis"/>
    <property type="evidence" value="ECO:0007669"/>
    <property type="project" value="InterPro"/>
</dbReference>
<protein>
    <recommendedName>
        <fullName evidence="5">Apple domain-containing protein</fullName>
    </recommendedName>
</protein>
<dbReference type="InterPro" id="IPR018247">
    <property type="entry name" value="EF_Hand_1_Ca_BS"/>
</dbReference>
<dbReference type="EMBL" id="CAJNNW010026311">
    <property type="protein sequence ID" value="CAE8684385.1"/>
    <property type="molecule type" value="Genomic_DNA"/>
</dbReference>
<comment type="caution">
    <text evidence="7">The sequence shown here is derived from an EMBL/GenBank/DDBJ whole genome shotgun (WGS) entry which is preliminary data.</text>
</comment>
<dbReference type="InterPro" id="IPR002048">
    <property type="entry name" value="EF_hand_dom"/>
</dbReference>
<evidence type="ECO:0000256" key="1">
    <source>
        <dbReference type="ARBA" id="ARBA00022737"/>
    </source>
</evidence>
<feature type="transmembrane region" description="Helical" evidence="3">
    <location>
        <begin position="124"/>
        <end position="145"/>
    </location>
</feature>
<dbReference type="InterPro" id="IPR003609">
    <property type="entry name" value="Pan_app"/>
</dbReference>